<dbReference type="CDD" id="cd03891">
    <property type="entry name" value="M20_DapE_proteobac"/>
    <property type="match status" value="1"/>
</dbReference>
<evidence type="ECO:0000313" key="17">
    <source>
        <dbReference type="EMBL" id="QUN07402.1"/>
    </source>
</evidence>
<evidence type="ECO:0000256" key="3">
    <source>
        <dbReference type="ARBA" id="ARBA00011738"/>
    </source>
</evidence>
<dbReference type="InterPro" id="IPR005941">
    <property type="entry name" value="DapE_proteobac"/>
</dbReference>
<evidence type="ECO:0000256" key="4">
    <source>
        <dbReference type="ARBA" id="ARBA00011921"/>
    </source>
</evidence>
<dbReference type="InterPro" id="IPR036264">
    <property type="entry name" value="Bact_exopeptidase_dim_dom"/>
</dbReference>
<feature type="binding site" evidence="15">
    <location>
        <position position="349"/>
    </location>
    <ligand>
        <name>Zn(2+)</name>
        <dbReference type="ChEBI" id="CHEBI:29105"/>
        <label>2</label>
    </ligand>
</feature>
<evidence type="ECO:0000259" key="16">
    <source>
        <dbReference type="Pfam" id="PF07687"/>
    </source>
</evidence>
<keyword evidence="11 15" id="KW-0457">Lysine biosynthesis</keyword>
<dbReference type="EMBL" id="CP073587">
    <property type="protein sequence ID" value="QUN07402.1"/>
    <property type="molecule type" value="Genomic_DNA"/>
</dbReference>
<dbReference type="HAMAP" id="MF_01690">
    <property type="entry name" value="DapE"/>
    <property type="match status" value="1"/>
</dbReference>
<evidence type="ECO:0000256" key="6">
    <source>
        <dbReference type="ARBA" id="ARBA00022605"/>
    </source>
</evidence>
<evidence type="ECO:0000256" key="15">
    <source>
        <dbReference type="HAMAP-Rule" id="MF_01690"/>
    </source>
</evidence>
<dbReference type="InterPro" id="IPR050072">
    <property type="entry name" value="Peptidase_M20A"/>
</dbReference>
<feature type="binding site" evidence="15">
    <location>
        <position position="135"/>
    </location>
    <ligand>
        <name>Zn(2+)</name>
        <dbReference type="ChEBI" id="CHEBI:29105"/>
        <label>2</label>
    </ligand>
</feature>
<comment type="function">
    <text evidence="15">Catalyzes the hydrolysis of N-succinyl-L,L-diaminopimelic acid (SDAP), forming succinate and LL-2,6-diaminopimelate (DAP), an intermediate involved in the bacterial biosynthesis of lysine and meso-diaminopimelic acid, an essential component of bacterial cell walls.</text>
</comment>
<evidence type="ECO:0000256" key="12">
    <source>
        <dbReference type="ARBA" id="ARBA00023285"/>
    </source>
</evidence>
<feature type="active site" evidence="15">
    <location>
        <position position="69"/>
    </location>
</feature>
<dbReference type="NCBIfam" id="NF009557">
    <property type="entry name" value="PRK13009.1"/>
    <property type="match status" value="1"/>
</dbReference>
<name>A0ABX7YXJ2_9GAMM</name>
<keyword evidence="6 15" id="KW-0028">Amino-acid biosynthesis</keyword>
<comment type="subunit">
    <text evidence="3 15">Homodimer.</text>
</comment>
<feature type="binding site" evidence="15">
    <location>
        <position position="100"/>
    </location>
    <ligand>
        <name>Zn(2+)</name>
        <dbReference type="ChEBI" id="CHEBI:29105"/>
        <label>2</label>
    </ligand>
</feature>
<keyword evidence="18" id="KW-1185">Reference proteome</keyword>
<dbReference type="NCBIfam" id="TIGR01246">
    <property type="entry name" value="dapE_proteo"/>
    <property type="match status" value="1"/>
</dbReference>
<dbReference type="SUPFAM" id="SSF55031">
    <property type="entry name" value="Bacterial exopeptidase dimerisation domain"/>
    <property type="match status" value="1"/>
</dbReference>
<dbReference type="RefSeq" id="WP_212596402.1">
    <property type="nucleotide sequence ID" value="NZ_CP073587.1"/>
</dbReference>
<dbReference type="Proteomes" id="UP000679575">
    <property type="component" value="Chromosome"/>
</dbReference>
<gene>
    <name evidence="15 17" type="primary">dapE</name>
    <name evidence="17" type="ORF">KDN34_08400</name>
</gene>
<evidence type="ECO:0000256" key="11">
    <source>
        <dbReference type="ARBA" id="ARBA00023154"/>
    </source>
</evidence>
<dbReference type="SUPFAM" id="SSF53187">
    <property type="entry name" value="Zn-dependent exopeptidases"/>
    <property type="match status" value="1"/>
</dbReference>
<keyword evidence="8 15" id="KW-0378">Hydrolase</keyword>
<feature type="active site" description="Proton acceptor" evidence="15">
    <location>
        <position position="134"/>
    </location>
</feature>
<comment type="cofactor">
    <cofactor evidence="15">
        <name>Zn(2+)</name>
        <dbReference type="ChEBI" id="CHEBI:29105"/>
    </cofactor>
    <cofactor evidence="15">
        <name>Co(2+)</name>
        <dbReference type="ChEBI" id="CHEBI:48828"/>
    </cofactor>
    <text evidence="15">Binds 2 Zn(2+) or Co(2+) ions per subunit.</text>
</comment>
<comment type="similarity">
    <text evidence="2 15">Belongs to the peptidase M20A family. DapE subfamily.</text>
</comment>
<evidence type="ECO:0000256" key="8">
    <source>
        <dbReference type="ARBA" id="ARBA00022801"/>
    </source>
</evidence>
<evidence type="ECO:0000256" key="7">
    <source>
        <dbReference type="ARBA" id="ARBA00022723"/>
    </source>
</evidence>
<feature type="binding site" evidence="15">
    <location>
        <position position="67"/>
    </location>
    <ligand>
        <name>Zn(2+)</name>
        <dbReference type="ChEBI" id="CHEBI:29105"/>
        <label>1</label>
    </ligand>
</feature>
<keyword evidence="12 15" id="KW-0170">Cobalt</keyword>
<reference evidence="17 18" key="1">
    <citation type="submission" date="2021-04" db="EMBL/GenBank/DDBJ databases">
        <title>Novel species identification of genus Shewanella.</title>
        <authorList>
            <person name="Liu G."/>
        </authorList>
    </citation>
    <scope>NUCLEOTIDE SEQUENCE [LARGE SCALE GENOMIC DNA]</scope>
    <source>
        <strain evidence="17 18">FJAT-54481</strain>
    </source>
</reference>
<evidence type="ECO:0000256" key="5">
    <source>
        <dbReference type="ARBA" id="ARBA00022391"/>
    </source>
</evidence>
<comment type="catalytic activity">
    <reaction evidence="14 15">
        <text>N-succinyl-(2S,6S)-2,6-diaminopimelate + H2O = (2S,6S)-2,6-diaminopimelate + succinate</text>
        <dbReference type="Rhea" id="RHEA:22608"/>
        <dbReference type="ChEBI" id="CHEBI:15377"/>
        <dbReference type="ChEBI" id="CHEBI:30031"/>
        <dbReference type="ChEBI" id="CHEBI:57609"/>
        <dbReference type="ChEBI" id="CHEBI:58087"/>
        <dbReference type="EC" id="3.5.1.18"/>
    </reaction>
</comment>
<feature type="domain" description="Peptidase M20 dimerisation" evidence="16">
    <location>
        <begin position="176"/>
        <end position="283"/>
    </location>
</feature>
<dbReference type="InterPro" id="IPR002933">
    <property type="entry name" value="Peptidase_M20"/>
</dbReference>
<keyword evidence="9 15" id="KW-0862">Zinc</keyword>
<proteinExistence type="inferred from homology"/>
<evidence type="ECO:0000256" key="9">
    <source>
        <dbReference type="ARBA" id="ARBA00022833"/>
    </source>
</evidence>
<evidence type="ECO:0000256" key="14">
    <source>
        <dbReference type="ARBA" id="ARBA00051301"/>
    </source>
</evidence>
<sequence>MSNDVLLLAQQLIARPSVTPLDEGCQQLLAERLDKLGFMNESMVFEDTTNLWSRRGTESPVFCFAGHTDVVPVGDVNRWHTLPFDPVVIDGYLHGRGAADMKGSLAAMIVATERFVAEHPDHKGSIAYLITSDEEGPFINGTTRVIDTLEARNEKITWALVGEPSSTHKLGDIVKNGRRGSLTGNLTVKGIQGHVAYPHLADNPIHKAAPALAELAATQWDNGNAFFPPTSFQIANINGGTGASNVIPGELQVMFNFRYSTEVTADELIAKVQHILDVHGLDYDIGWIYNGLPFLTGEGPLLEATQAAILETTGLQTDAQTSGGTSDGRFIAPTGAQVIELGPVNATIHKVNECVSVADLELLAQCYQRILEKLLC</sequence>
<feature type="binding site" evidence="15">
    <location>
        <position position="100"/>
    </location>
    <ligand>
        <name>Zn(2+)</name>
        <dbReference type="ChEBI" id="CHEBI:29105"/>
        <label>1</label>
    </ligand>
</feature>
<dbReference type="Gene3D" id="3.40.630.10">
    <property type="entry name" value="Zn peptidases"/>
    <property type="match status" value="2"/>
</dbReference>
<comment type="pathway">
    <text evidence="1 15">Amino-acid biosynthesis; L-lysine biosynthesis via DAP pathway; LL-2,6-diaminopimelate from (S)-tetrahydrodipicolinate (succinylase route): step 3/3.</text>
</comment>
<evidence type="ECO:0000256" key="13">
    <source>
        <dbReference type="ARBA" id="ARBA00031891"/>
    </source>
</evidence>
<dbReference type="PANTHER" id="PTHR43808:SF31">
    <property type="entry name" value="N-ACETYL-L-CITRULLINE DEACETYLASE"/>
    <property type="match status" value="1"/>
</dbReference>
<dbReference type="PANTHER" id="PTHR43808">
    <property type="entry name" value="ACETYLORNITHINE DEACETYLASE"/>
    <property type="match status" value="1"/>
</dbReference>
<feature type="binding site" evidence="15">
    <location>
        <position position="163"/>
    </location>
    <ligand>
        <name>Zn(2+)</name>
        <dbReference type="ChEBI" id="CHEBI:29105"/>
        <label>1</label>
    </ligand>
</feature>
<dbReference type="EC" id="3.5.1.18" evidence="4 15"/>
<evidence type="ECO:0000256" key="1">
    <source>
        <dbReference type="ARBA" id="ARBA00005130"/>
    </source>
</evidence>
<dbReference type="InterPro" id="IPR011650">
    <property type="entry name" value="Peptidase_M20_dimer"/>
</dbReference>
<evidence type="ECO:0000313" key="18">
    <source>
        <dbReference type="Proteomes" id="UP000679575"/>
    </source>
</evidence>
<dbReference type="Pfam" id="PF07687">
    <property type="entry name" value="M20_dimer"/>
    <property type="match status" value="1"/>
</dbReference>
<accession>A0ABX7YXJ2</accession>
<organism evidence="17 18">
    <name type="scientific">Shewanella yunxiaonensis</name>
    <dbReference type="NCBI Taxonomy" id="2829809"/>
    <lineage>
        <taxon>Bacteria</taxon>
        <taxon>Pseudomonadati</taxon>
        <taxon>Pseudomonadota</taxon>
        <taxon>Gammaproteobacteria</taxon>
        <taxon>Alteromonadales</taxon>
        <taxon>Shewanellaceae</taxon>
        <taxon>Shewanella</taxon>
    </lineage>
</organism>
<keyword evidence="7 15" id="KW-0479">Metal-binding</keyword>
<protein>
    <recommendedName>
        <fullName evidence="5 15">Succinyl-diaminopimelate desuccinylase</fullName>
        <shortName evidence="15">SDAP desuccinylase</shortName>
        <ecNumber evidence="4 15">3.5.1.18</ecNumber>
    </recommendedName>
    <alternativeName>
        <fullName evidence="13 15">N-succinyl-LL-2,6-diaminoheptanedioate amidohydrolase</fullName>
    </alternativeName>
</protein>
<evidence type="ECO:0000256" key="10">
    <source>
        <dbReference type="ARBA" id="ARBA00022915"/>
    </source>
</evidence>
<evidence type="ECO:0000256" key="2">
    <source>
        <dbReference type="ARBA" id="ARBA00006746"/>
    </source>
</evidence>
<keyword evidence="10 15" id="KW-0220">Diaminopimelate biosynthesis</keyword>
<dbReference type="GO" id="GO:0009014">
    <property type="term" value="F:succinyl-diaminopimelate desuccinylase activity"/>
    <property type="evidence" value="ECO:0007669"/>
    <property type="project" value="UniProtKB-EC"/>
</dbReference>
<dbReference type="Pfam" id="PF01546">
    <property type="entry name" value="Peptidase_M20"/>
    <property type="match status" value="1"/>
</dbReference>